<accession>A0ABN8NH97</accession>
<evidence type="ECO:0000313" key="2">
    <source>
        <dbReference type="Proteomes" id="UP001159405"/>
    </source>
</evidence>
<dbReference type="EMBL" id="CALNXK010000021">
    <property type="protein sequence ID" value="CAH3109225.1"/>
    <property type="molecule type" value="Genomic_DNA"/>
</dbReference>
<keyword evidence="2" id="KW-1185">Reference proteome</keyword>
<proteinExistence type="predicted"/>
<dbReference type="Proteomes" id="UP001159405">
    <property type="component" value="Unassembled WGS sequence"/>
</dbReference>
<sequence length="261" mass="30036">MAASQEFTKEQLNYYRICYVTTDILTEGLRSLLKQECDNRYKATLGEWKDDPKSGMDFYNGESPRNQRQNAHLLVTIRDGDRAKWDCTMLFYAILYSDCIGSSLSPTVKTNLDDLRKFRNEEFAHMPGGSLVDADFQNTISKVHGAFQALGLCTSRVDDVKNQTYFPTEELSLVLKEVDDLQQELRQEKQQRKQGHPTRIYIVEHQLEKEIFPFCNLPPKPSHVVTGLNREVIEITKQLKELKEANKNELSYLYISGNPGS</sequence>
<gene>
    <name evidence="1" type="ORF">PLOB_00017648</name>
</gene>
<comment type="caution">
    <text evidence="1">The sequence shown here is derived from an EMBL/GenBank/DDBJ whole genome shotgun (WGS) entry which is preliminary data.</text>
</comment>
<protein>
    <submittedName>
        <fullName evidence="1">Uncharacterized protein</fullName>
    </submittedName>
</protein>
<name>A0ABN8NH97_9CNID</name>
<organism evidence="1 2">
    <name type="scientific">Porites lobata</name>
    <dbReference type="NCBI Taxonomy" id="104759"/>
    <lineage>
        <taxon>Eukaryota</taxon>
        <taxon>Metazoa</taxon>
        <taxon>Cnidaria</taxon>
        <taxon>Anthozoa</taxon>
        <taxon>Hexacorallia</taxon>
        <taxon>Scleractinia</taxon>
        <taxon>Fungiina</taxon>
        <taxon>Poritidae</taxon>
        <taxon>Porites</taxon>
    </lineage>
</organism>
<evidence type="ECO:0000313" key="1">
    <source>
        <dbReference type="EMBL" id="CAH3109225.1"/>
    </source>
</evidence>
<reference evidence="1 2" key="1">
    <citation type="submission" date="2022-05" db="EMBL/GenBank/DDBJ databases">
        <authorList>
            <consortium name="Genoscope - CEA"/>
            <person name="William W."/>
        </authorList>
    </citation>
    <scope>NUCLEOTIDE SEQUENCE [LARGE SCALE GENOMIC DNA]</scope>
</reference>